<proteinExistence type="predicted"/>
<comment type="caution">
    <text evidence="2">The sequence shown here is derived from an EMBL/GenBank/DDBJ whole genome shotgun (WGS) entry which is preliminary data.</text>
</comment>
<gene>
    <name evidence="2" type="ORF">JETT_3435</name>
</gene>
<dbReference type="Proteomes" id="UP000319783">
    <property type="component" value="Unassembled WGS sequence"/>
</dbReference>
<keyword evidence="1" id="KW-0175">Coiled coil</keyword>
<name>A0A533Q6S0_9BACT</name>
<evidence type="ECO:0000256" key="1">
    <source>
        <dbReference type="SAM" id="Coils"/>
    </source>
</evidence>
<sequence length="63" mass="7370">MKNALLKLQIEGIEQQLKVLKAKIISREEKGKRLADLYGVFEHKMDLSLEDIKKNEYDLKDIP</sequence>
<feature type="coiled-coil region" evidence="1">
    <location>
        <begin position="3"/>
        <end position="30"/>
    </location>
</feature>
<dbReference type="EMBL" id="SULG01000112">
    <property type="protein sequence ID" value="TLD40292.1"/>
    <property type="molecule type" value="Genomic_DNA"/>
</dbReference>
<evidence type="ECO:0000313" key="3">
    <source>
        <dbReference type="Proteomes" id="UP000319783"/>
    </source>
</evidence>
<reference evidence="2 3" key="1">
    <citation type="submission" date="2019-04" db="EMBL/GenBank/DDBJ databases">
        <title>Genome of a novel bacterium Candidatus Jettenia ecosi reconstructed from metagenome of an anammox bioreactor.</title>
        <authorList>
            <person name="Mardanov A.V."/>
            <person name="Beletsky A.V."/>
            <person name="Ravin N.V."/>
            <person name="Botchkova E.A."/>
            <person name="Litti Y.V."/>
            <person name="Nozhevnikova A.N."/>
        </authorList>
    </citation>
    <scope>NUCLEOTIDE SEQUENCE [LARGE SCALE GENOMIC DNA]</scope>
    <source>
        <strain evidence="2">J2</strain>
    </source>
</reference>
<accession>A0A533Q6S0</accession>
<protein>
    <submittedName>
        <fullName evidence="2">Uncharacterized protein</fullName>
    </submittedName>
</protein>
<organism evidence="2 3">
    <name type="scientific">Candidatus Jettenia ecosi</name>
    <dbReference type="NCBI Taxonomy" id="2494326"/>
    <lineage>
        <taxon>Bacteria</taxon>
        <taxon>Pseudomonadati</taxon>
        <taxon>Planctomycetota</taxon>
        <taxon>Candidatus Brocadiia</taxon>
        <taxon>Candidatus Brocadiales</taxon>
        <taxon>Candidatus Brocadiaceae</taxon>
        <taxon>Candidatus Jettenia</taxon>
    </lineage>
</organism>
<dbReference type="AlphaFoldDB" id="A0A533Q6S0"/>
<evidence type="ECO:0000313" key="2">
    <source>
        <dbReference type="EMBL" id="TLD40292.1"/>
    </source>
</evidence>